<evidence type="ECO:0000313" key="10">
    <source>
        <dbReference type="Proteomes" id="UP001558535"/>
    </source>
</evidence>
<comment type="caution">
    <text evidence="9">The sequence shown here is derived from an EMBL/GenBank/DDBJ whole genome shotgun (WGS) entry which is preliminary data.</text>
</comment>
<dbReference type="SUPFAM" id="SSF52540">
    <property type="entry name" value="P-loop containing nucleoside triphosphate hydrolases"/>
    <property type="match status" value="2"/>
</dbReference>
<keyword evidence="3" id="KW-0472">Membrane</keyword>
<dbReference type="PANTHER" id="PTHR43790:SF9">
    <property type="entry name" value="GALACTOFURANOSE TRANSPORTER ATP-BINDING PROTEIN YTFR"/>
    <property type="match status" value="1"/>
</dbReference>
<dbReference type="CDD" id="cd03215">
    <property type="entry name" value="ABC_Carb_Monos_II"/>
    <property type="match status" value="1"/>
</dbReference>
<accession>A0ABV3WHK0</accession>
<dbReference type="Pfam" id="PF00005">
    <property type="entry name" value="ABC_tran"/>
    <property type="match status" value="2"/>
</dbReference>
<dbReference type="InterPro" id="IPR017871">
    <property type="entry name" value="ABC_transporter-like_CS"/>
</dbReference>
<keyword evidence="6" id="KW-0547">Nucleotide-binding</keyword>
<reference evidence="9 10" key="1">
    <citation type="submission" date="2024-07" db="EMBL/GenBank/DDBJ databases">
        <title>A survey of Mimosa microsymbionts across Brazilian biomes reveals a high diversity of Paraburkholderia nodulating endemic species, but also that Cupriavidus is common as a symbiont of widespread species.</title>
        <authorList>
            <person name="Rouws L."/>
            <person name="Barauna A."/>
            <person name="Beukes C."/>
            <person name="Rouws J.R.C."/>
            <person name="De Faria S.M."/>
            <person name="Gross E."/>
            <person name="Bueno Dos Reis Junior F."/>
            <person name="Simon M.F."/>
            <person name="Maluk M."/>
            <person name="Odee D.W."/>
            <person name="Kenicer G."/>
            <person name="Young J.P.W."/>
            <person name="Reis V.M."/>
            <person name="Zilli J."/>
            <person name="James E.K."/>
        </authorList>
    </citation>
    <scope>NUCLEOTIDE SEQUENCE [LARGE SCALE GENOMIC DNA]</scope>
    <source>
        <strain evidence="9 10">BR14375</strain>
    </source>
</reference>
<name>A0ABV3WHK0_9BURK</name>
<dbReference type="SMART" id="SM00382">
    <property type="entry name" value="AAA"/>
    <property type="match status" value="1"/>
</dbReference>
<feature type="domain" description="ABC transporter" evidence="8">
    <location>
        <begin position="252"/>
        <end position="502"/>
    </location>
</feature>
<gene>
    <name evidence="9" type="ORF">AB3X84_22150</name>
</gene>
<dbReference type="CDD" id="cd03216">
    <property type="entry name" value="ABC_Carb_Monos_I"/>
    <property type="match status" value="1"/>
</dbReference>
<evidence type="ECO:0000256" key="2">
    <source>
        <dbReference type="ARBA" id="ARBA00022475"/>
    </source>
</evidence>
<evidence type="ECO:0000256" key="3">
    <source>
        <dbReference type="ARBA" id="ARBA00022519"/>
    </source>
</evidence>
<evidence type="ECO:0000259" key="8">
    <source>
        <dbReference type="PROSITE" id="PS50893"/>
    </source>
</evidence>
<keyword evidence="10" id="KW-1185">Reference proteome</keyword>
<sequence>MKNACAISIDGVAKRFGATVALKAVSLQVERGAVHAILGENGAGKSTLIKVISGITMPNAGVIKVLGTEVSLSRPDDAYAAGIATAFQELSQVPHLSVAQNMLMPNEPTRFGLRRSRECARKATEVLERFELGDIDPNTVVRELDLSVRQKLEIAYAISRGPKVLLLDEPSSALTSEDVGWLGRRIAECRRSGITIVLITHRMPEVREFCTSLSILRNGECVGTYATDEIADEEVFRLIMGRTLGSAFPARLPLPDKTARPRLKVQNLSSGSRLHDVSFDIRPGECLGVVALQGMGQLELFKSLFGLAPQSAGQVTVEGRRVTIRTPRDAIDAQIGLSLVPEERKTEGLALNLSGRANISLPTISQFSRWGRINRAAEDSAVSAALKRVSGNMRGLFEPASSFSGGNQQKFVLAKWLLAESRVLLLFDPTRGVDVGAKFEIYQVMHEYLSSGGAVLLHSTEIPEVANMCDRILVMYAGRVVAEMDGRTASEHQITTAMLGGVSSSRHQPETEHA</sequence>
<dbReference type="EMBL" id="JBFPKE010000009">
    <property type="protein sequence ID" value="MEX3752701.1"/>
    <property type="molecule type" value="Genomic_DNA"/>
</dbReference>
<dbReference type="RefSeq" id="WP_368608417.1">
    <property type="nucleotide sequence ID" value="NZ_JBFPKB010000008.1"/>
</dbReference>
<protein>
    <submittedName>
        <fullName evidence="9">Sugar ABC transporter ATP-binding protein</fullName>
    </submittedName>
</protein>
<keyword evidence="1" id="KW-0813">Transport</keyword>
<dbReference type="InterPro" id="IPR003439">
    <property type="entry name" value="ABC_transporter-like_ATP-bd"/>
</dbReference>
<evidence type="ECO:0000256" key="4">
    <source>
        <dbReference type="ARBA" id="ARBA00022597"/>
    </source>
</evidence>
<dbReference type="InterPro" id="IPR050107">
    <property type="entry name" value="ABC_carbohydrate_import_ATPase"/>
</dbReference>
<keyword evidence="3" id="KW-0997">Cell inner membrane</keyword>
<dbReference type="Gene3D" id="3.40.50.300">
    <property type="entry name" value="P-loop containing nucleotide triphosphate hydrolases"/>
    <property type="match status" value="2"/>
</dbReference>
<feature type="domain" description="ABC transporter" evidence="8">
    <location>
        <begin position="7"/>
        <end position="243"/>
    </location>
</feature>
<dbReference type="Proteomes" id="UP001558535">
    <property type="component" value="Unassembled WGS sequence"/>
</dbReference>
<evidence type="ECO:0000256" key="6">
    <source>
        <dbReference type="ARBA" id="ARBA00022741"/>
    </source>
</evidence>
<dbReference type="PANTHER" id="PTHR43790">
    <property type="entry name" value="CARBOHYDRATE TRANSPORT ATP-BINDING PROTEIN MG119-RELATED"/>
    <property type="match status" value="1"/>
</dbReference>
<keyword evidence="4" id="KW-0762">Sugar transport</keyword>
<proteinExistence type="predicted"/>
<dbReference type="PROSITE" id="PS00211">
    <property type="entry name" value="ABC_TRANSPORTER_1"/>
    <property type="match status" value="1"/>
</dbReference>
<dbReference type="PROSITE" id="PS50893">
    <property type="entry name" value="ABC_TRANSPORTER_2"/>
    <property type="match status" value="2"/>
</dbReference>
<keyword evidence="2" id="KW-1003">Cell membrane</keyword>
<dbReference type="GO" id="GO:0005524">
    <property type="term" value="F:ATP binding"/>
    <property type="evidence" value="ECO:0007669"/>
    <property type="project" value="UniProtKB-KW"/>
</dbReference>
<keyword evidence="7 9" id="KW-0067">ATP-binding</keyword>
<evidence type="ECO:0000256" key="1">
    <source>
        <dbReference type="ARBA" id="ARBA00022448"/>
    </source>
</evidence>
<evidence type="ECO:0000256" key="5">
    <source>
        <dbReference type="ARBA" id="ARBA00022737"/>
    </source>
</evidence>
<dbReference type="InterPro" id="IPR027417">
    <property type="entry name" value="P-loop_NTPase"/>
</dbReference>
<dbReference type="InterPro" id="IPR003593">
    <property type="entry name" value="AAA+_ATPase"/>
</dbReference>
<organism evidence="9 10">
    <name type="scientific">Paraburkholderia phenoliruptrix</name>
    <dbReference type="NCBI Taxonomy" id="252970"/>
    <lineage>
        <taxon>Bacteria</taxon>
        <taxon>Pseudomonadati</taxon>
        <taxon>Pseudomonadota</taxon>
        <taxon>Betaproteobacteria</taxon>
        <taxon>Burkholderiales</taxon>
        <taxon>Burkholderiaceae</taxon>
        <taxon>Paraburkholderia</taxon>
    </lineage>
</organism>
<keyword evidence="5" id="KW-0677">Repeat</keyword>
<evidence type="ECO:0000256" key="7">
    <source>
        <dbReference type="ARBA" id="ARBA00022840"/>
    </source>
</evidence>
<evidence type="ECO:0000313" key="9">
    <source>
        <dbReference type="EMBL" id="MEX3752701.1"/>
    </source>
</evidence>